<dbReference type="Pfam" id="PF00036">
    <property type="entry name" value="EF-hand_1"/>
    <property type="match status" value="1"/>
</dbReference>
<gene>
    <name evidence="3" type="ORF">AK812_SmicGene48789</name>
</gene>
<evidence type="ECO:0000313" key="3">
    <source>
        <dbReference type="EMBL" id="OLP41077.1"/>
    </source>
</evidence>
<dbReference type="OrthoDB" id="445814at2759"/>
<dbReference type="GO" id="GO:0005509">
    <property type="term" value="F:calcium ion binding"/>
    <property type="evidence" value="ECO:0007669"/>
    <property type="project" value="InterPro"/>
</dbReference>
<proteinExistence type="predicted"/>
<accession>A0A1Q8ZKH7</accession>
<keyword evidence="1" id="KW-0106">Calcium</keyword>
<dbReference type="InterPro" id="IPR018247">
    <property type="entry name" value="EF_Hand_1_Ca_BS"/>
</dbReference>
<protein>
    <recommendedName>
        <fullName evidence="2">EF-hand domain-containing protein</fullName>
    </recommendedName>
</protein>
<reference evidence="3 4" key="1">
    <citation type="submission" date="2016-02" db="EMBL/GenBank/DDBJ databases">
        <title>Genome analysis of coral dinoflagellate symbionts highlights evolutionary adaptations to a symbiotic lifestyle.</title>
        <authorList>
            <person name="Aranda M."/>
            <person name="Li Y."/>
            <person name="Liew Y.J."/>
            <person name="Baumgarten S."/>
            <person name="Simakov O."/>
            <person name="Wilson M."/>
            <person name="Piel J."/>
            <person name="Ashoor H."/>
            <person name="Bougouffa S."/>
            <person name="Bajic V.B."/>
            <person name="Ryu T."/>
            <person name="Ravasi T."/>
            <person name="Bayer T."/>
            <person name="Micklem G."/>
            <person name="Kim H."/>
            <person name="Bhak J."/>
            <person name="Lajeunesse T.C."/>
            <person name="Voolstra C.R."/>
        </authorList>
    </citation>
    <scope>NUCLEOTIDE SEQUENCE [LARGE SCALE GENOMIC DNA]</scope>
    <source>
        <strain evidence="3 4">CCMP2467</strain>
    </source>
</reference>
<comment type="caution">
    <text evidence="3">The sequence shown here is derived from an EMBL/GenBank/DDBJ whole genome shotgun (WGS) entry which is preliminary data.</text>
</comment>
<dbReference type="Gene3D" id="1.10.238.10">
    <property type="entry name" value="EF-hand"/>
    <property type="match status" value="1"/>
</dbReference>
<dbReference type="InterPro" id="IPR002048">
    <property type="entry name" value="EF_hand_dom"/>
</dbReference>
<feature type="non-terminal residue" evidence="3">
    <location>
        <position position="44"/>
    </location>
</feature>
<evidence type="ECO:0000313" key="4">
    <source>
        <dbReference type="Proteomes" id="UP000186817"/>
    </source>
</evidence>
<keyword evidence="4" id="KW-1185">Reference proteome</keyword>
<dbReference type="AlphaFoldDB" id="A0A1Q8ZKH7"/>
<dbReference type="SUPFAM" id="SSF47473">
    <property type="entry name" value="EF-hand"/>
    <property type="match status" value="1"/>
</dbReference>
<dbReference type="Proteomes" id="UP000186817">
    <property type="component" value="Unassembled WGS sequence"/>
</dbReference>
<sequence length="44" mass="4936">MRHSMDISTQDIWTLFMVIDADGSGEISLEEFVFGCMQLQGPAK</sequence>
<name>A0A1Q8ZKH7_SYMMI</name>
<feature type="domain" description="EF-hand" evidence="2">
    <location>
        <begin position="7"/>
        <end position="42"/>
    </location>
</feature>
<evidence type="ECO:0000256" key="1">
    <source>
        <dbReference type="ARBA" id="ARBA00022837"/>
    </source>
</evidence>
<evidence type="ECO:0000259" key="2">
    <source>
        <dbReference type="PROSITE" id="PS50222"/>
    </source>
</evidence>
<dbReference type="PROSITE" id="PS00018">
    <property type="entry name" value="EF_HAND_1"/>
    <property type="match status" value="1"/>
</dbReference>
<dbReference type="InterPro" id="IPR011992">
    <property type="entry name" value="EF-hand-dom_pair"/>
</dbReference>
<dbReference type="EMBL" id="LSRX01008860">
    <property type="protein sequence ID" value="OLP41077.1"/>
    <property type="molecule type" value="Genomic_DNA"/>
</dbReference>
<organism evidence="3 4">
    <name type="scientific">Symbiodinium microadriaticum</name>
    <name type="common">Dinoflagellate</name>
    <name type="synonym">Zooxanthella microadriatica</name>
    <dbReference type="NCBI Taxonomy" id="2951"/>
    <lineage>
        <taxon>Eukaryota</taxon>
        <taxon>Sar</taxon>
        <taxon>Alveolata</taxon>
        <taxon>Dinophyceae</taxon>
        <taxon>Suessiales</taxon>
        <taxon>Symbiodiniaceae</taxon>
        <taxon>Symbiodinium</taxon>
    </lineage>
</organism>
<dbReference type="PROSITE" id="PS50222">
    <property type="entry name" value="EF_HAND_2"/>
    <property type="match status" value="1"/>
</dbReference>